<dbReference type="InterPro" id="IPR036291">
    <property type="entry name" value="NAD(P)-bd_dom_sf"/>
</dbReference>
<keyword evidence="3" id="KW-0520">NAD</keyword>
<dbReference type="GO" id="GO:0050661">
    <property type="term" value="F:NADP binding"/>
    <property type="evidence" value="ECO:0007669"/>
    <property type="project" value="InterPro"/>
</dbReference>
<dbReference type="Proteomes" id="UP000050424">
    <property type="component" value="Unassembled WGS sequence"/>
</dbReference>
<dbReference type="InterPro" id="IPR029154">
    <property type="entry name" value="HIBADH-like_NADP-bd"/>
</dbReference>
<keyword evidence="8" id="KW-1185">Reference proteome</keyword>
<dbReference type="Pfam" id="PF03446">
    <property type="entry name" value="NAD_binding_2"/>
    <property type="match status" value="1"/>
</dbReference>
<dbReference type="Pfam" id="PF14833">
    <property type="entry name" value="NAD_binding_11"/>
    <property type="match status" value="1"/>
</dbReference>
<name>A0A0P7BFJ8_9HYPO</name>
<dbReference type="Gene3D" id="3.40.50.720">
    <property type="entry name" value="NAD(P)-binding Rossmann-like Domain"/>
    <property type="match status" value="1"/>
</dbReference>
<feature type="domain" description="3-hydroxyisobutyrate dehydrogenase-like NAD-binding" evidence="6">
    <location>
        <begin position="177"/>
        <end position="294"/>
    </location>
</feature>
<comment type="caution">
    <text evidence="7">The sequence shown here is derived from an EMBL/GenBank/DDBJ whole genome shotgun (WGS) entry which is preliminary data.</text>
</comment>
<dbReference type="SUPFAM" id="SSF51735">
    <property type="entry name" value="NAD(P)-binding Rossmann-fold domains"/>
    <property type="match status" value="1"/>
</dbReference>
<dbReference type="GO" id="GO:0051287">
    <property type="term" value="F:NAD binding"/>
    <property type="evidence" value="ECO:0007669"/>
    <property type="project" value="InterPro"/>
</dbReference>
<sequence>MTQIGKVGWYGLGSMGLFMALNLHKKLKSDGSALVYSNRTLSKGEILSQEGAIPKDGMTELGRECDDIFLMVSTDAVLKGLINELLQSDIDLKGKTIIDCSTTHPDTATEVSTLLQAAGAEFVASPVFGANTVAEAGRLLFAMAGSQTAIQRLEPLIVGVMGRKVVNMGENPKDSSLLKVTGNVLLVVFLEAIAETQVLAEKNGLGTAVMEEVIFENFGPVLGGYSRRMTTGSYAPKKGQAGFAVANTIKDAKHALRIAQDLDVRMPALDIATNNMLSAKAYGGDNLDGAALYGTLRSQSGLSFWSNESRQS</sequence>
<evidence type="ECO:0000259" key="5">
    <source>
        <dbReference type="Pfam" id="PF03446"/>
    </source>
</evidence>
<gene>
    <name evidence="7" type="ORF">AK830_g2324</name>
</gene>
<dbReference type="STRING" id="78410.A0A0P7BFJ8"/>
<dbReference type="AlphaFoldDB" id="A0A0P7BFJ8"/>
<dbReference type="GO" id="GO:0016491">
    <property type="term" value="F:oxidoreductase activity"/>
    <property type="evidence" value="ECO:0007669"/>
    <property type="project" value="UniProtKB-KW"/>
</dbReference>
<protein>
    <recommendedName>
        <fullName evidence="9">6-phosphogluconate dehydrogenase NADP-binding domain-containing protein</fullName>
    </recommendedName>
</protein>
<evidence type="ECO:0008006" key="9">
    <source>
        <dbReference type="Google" id="ProtNLM"/>
    </source>
</evidence>
<dbReference type="InterPro" id="IPR013328">
    <property type="entry name" value="6PGD_dom2"/>
</dbReference>
<dbReference type="OrthoDB" id="435038at2759"/>
<evidence type="ECO:0000256" key="3">
    <source>
        <dbReference type="ARBA" id="ARBA00023027"/>
    </source>
</evidence>
<dbReference type="InterPro" id="IPR006115">
    <property type="entry name" value="6PGDH_NADP-bd"/>
</dbReference>
<organism evidence="7 8">
    <name type="scientific">Neonectria ditissima</name>
    <dbReference type="NCBI Taxonomy" id="78410"/>
    <lineage>
        <taxon>Eukaryota</taxon>
        <taxon>Fungi</taxon>
        <taxon>Dikarya</taxon>
        <taxon>Ascomycota</taxon>
        <taxon>Pezizomycotina</taxon>
        <taxon>Sordariomycetes</taxon>
        <taxon>Hypocreomycetidae</taxon>
        <taxon>Hypocreales</taxon>
        <taxon>Nectriaceae</taxon>
        <taxon>Neonectria</taxon>
    </lineage>
</organism>
<dbReference type="PIRSF" id="PIRSF000103">
    <property type="entry name" value="HIBADH"/>
    <property type="match status" value="1"/>
</dbReference>
<comment type="similarity">
    <text evidence="1">Belongs to the HIBADH-related family. NP60 subfamily.</text>
</comment>
<feature type="domain" description="6-phosphogluconate dehydrogenase NADP-binding" evidence="5">
    <location>
        <begin position="6"/>
        <end position="169"/>
    </location>
</feature>
<dbReference type="PANTHER" id="PTHR43580">
    <property type="entry name" value="OXIDOREDUCTASE GLYR1-RELATED"/>
    <property type="match status" value="1"/>
</dbReference>
<proteinExistence type="inferred from homology"/>
<evidence type="ECO:0000256" key="4">
    <source>
        <dbReference type="PIRSR" id="PIRSR000103-1"/>
    </source>
</evidence>
<reference evidence="7 8" key="1">
    <citation type="submission" date="2015-09" db="EMBL/GenBank/DDBJ databases">
        <title>Draft genome of a European isolate of the apple canker pathogen Neonectria ditissima.</title>
        <authorList>
            <person name="Gomez-Cortecero A."/>
            <person name="Harrison R.J."/>
            <person name="Armitage A.D."/>
        </authorList>
    </citation>
    <scope>NUCLEOTIDE SEQUENCE [LARGE SCALE GENOMIC DNA]</scope>
    <source>
        <strain evidence="7 8">R09/05</strain>
    </source>
</reference>
<dbReference type="PANTHER" id="PTHR43580:SF8">
    <property type="entry name" value="6-PHOSPHOGLUCONATE DEHYDROGENASE NADP-BINDING DOMAIN-CONTAINING PROTEIN-RELATED"/>
    <property type="match status" value="1"/>
</dbReference>
<dbReference type="InterPro" id="IPR051265">
    <property type="entry name" value="HIBADH-related_NP60_sf"/>
</dbReference>
<feature type="active site" evidence="4">
    <location>
        <position position="179"/>
    </location>
</feature>
<dbReference type="Gene3D" id="1.10.1040.10">
    <property type="entry name" value="N-(1-d-carboxylethyl)-l-norvaline Dehydrogenase, domain 2"/>
    <property type="match status" value="1"/>
</dbReference>
<evidence type="ECO:0000259" key="6">
    <source>
        <dbReference type="Pfam" id="PF14833"/>
    </source>
</evidence>
<dbReference type="InterPro" id="IPR015815">
    <property type="entry name" value="HIBADH-related"/>
</dbReference>
<evidence type="ECO:0000256" key="1">
    <source>
        <dbReference type="ARBA" id="ARBA00007598"/>
    </source>
</evidence>
<dbReference type="EMBL" id="LKCW01000022">
    <property type="protein sequence ID" value="KPM44230.1"/>
    <property type="molecule type" value="Genomic_DNA"/>
</dbReference>
<dbReference type="SUPFAM" id="SSF48179">
    <property type="entry name" value="6-phosphogluconate dehydrogenase C-terminal domain-like"/>
    <property type="match status" value="1"/>
</dbReference>
<keyword evidence="2" id="KW-0560">Oxidoreductase</keyword>
<accession>A0A0P7BFJ8</accession>
<dbReference type="InterPro" id="IPR008927">
    <property type="entry name" value="6-PGluconate_DH-like_C_sf"/>
</dbReference>
<evidence type="ECO:0000313" key="8">
    <source>
        <dbReference type="Proteomes" id="UP000050424"/>
    </source>
</evidence>
<evidence type="ECO:0000256" key="2">
    <source>
        <dbReference type="ARBA" id="ARBA00023002"/>
    </source>
</evidence>
<evidence type="ECO:0000313" key="7">
    <source>
        <dbReference type="EMBL" id="KPM44230.1"/>
    </source>
</evidence>